<dbReference type="PROSITE" id="PS00061">
    <property type="entry name" value="ADH_SHORT"/>
    <property type="match status" value="1"/>
</dbReference>
<evidence type="ECO:0000313" key="3">
    <source>
        <dbReference type="EMBL" id="AVH60709.1"/>
    </source>
</evidence>
<accession>A0ABM6T1S1</accession>
<dbReference type="PANTHER" id="PTHR24321:SF8">
    <property type="entry name" value="ESTRADIOL 17-BETA-DEHYDROGENASE 8-RELATED"/>
    <property type="match status" value="1"/>
</dbReference>
<organism evidence="3 4">
    <name type="scientific">Streptomyces dengpaensis</name>
    <dbReference type="NCBI Taxonomy" id="2049881"/>
    <lineage>
        <taxon>Bacteria</taxon>
        <taxon>Bacillati</taxon>
        <taxon>Actinomycetota</taxon>
        <taxon>Actinomycetes</taxon>
        <taxon>Kitasatosporales</taxon>
        <taxon>Streptomycetaceae</taxon>
        <taxon>Streptomyces</taxon>
    </lineage>
</organism>
<reference evidence="3 4" key="1">
    <citation type="submission" date="2018-02" db="EMBL/GenBank/DDBJ databases">
        <title>Complete genome sequence of Streptomyces dengpaensis, the producer of angucyclines.</title>
        <authorList>
            <person name="Yumei L."/>
        </authorList>
    </citation>
    <scope>NUCLEOTIDE SEQUENCE [LARGE SCALE GENOMIC DNA]</scope>
    <source>
        <strain evidence="3 4">XZHG99</strain>
    </source>
</reference>
<dbReference type="EMBL" id="CP026652">
    <property type="protein sequence ID" value="AVH60709.1"/>
    <property type="molecule type" value="Genomic_DNA"/>
</dbReference>
<dbReference type="InterPro" id="IPR002347">
    <property type="entry name" value="SDR_fam"/>
</dbReference>
<protein>
    <submittedName>
        <fullName evidence="3">SDR family NAD(P)-dependent oxidoreductase</fullName>
    </submittedName>
</protein>
<comment type="similarity">
    <text evidence="1">Belongs to the short-chain dehydrogenases/reductases (SDR) family.</text>
</comment>
<dbReference type="Proteomes" id="UP000238413">
    <property type="component" value="Chromosome"/>
</dbReference>
<dbReference type="CDD" id="cd05233">
    <property type="entry name" value="SDR_c"/>
    <property type="match status" value="1"/>
</dbReference>
<gene>
    <name evidence="3" type="ORF">C4B68_38715</name>
</gene>
<dbReference type="RefSeq" id="WP_099506272.1">
    <property type="nucleotide sequence ID" value="NZ_CP026652.1"/>
</dbReference>
<name>A0ABM6T1S1_9ACTN</name>
<dbReference type="InterPro" id="IPR020904">
    <property type="entry name" value="Sc_DH/Rdtase_CS"/>
</dbReference>
<proteinExistence type="inferred from homology"/>
<evidence type="ECO:0000256" key="1">
    <source>
        <dbReference type="ARBA" id="ARBA00006484"/>
    </source>
</evidence>
<dbReference type="InterPro" id="IPR036291">
    <property type="entry name" value="NAD(P)-bd_dom_sf"/>
</dbReference>
<dbReference type="Gene3D" id="3.40.50.720">
    <property type="entry name" value="NAD(P)-binding Rossmann-like Domain"/>
    <property type="match status" value="1"/>
</dbReference>
<dbReference type="PANTHER" id="PTHR24321">
    <property type="entry name" value="DEHYDROGENASES, SHORT CHAIN"/>
    <property type="match status" value="1"/>
</dbReference>
<dbReference type="SUPFAM" id="SSF51735">
    <property type="entry name" value="NAD(P)-binding Rossmann-fold domains"/>
    <property type="match status" value="1"/>
</dbReference>
<keyword evidence="2" id="KW-0560">Oxidoreductase</keyword>
<dbReference type="PRINTS" id="PR00080">
    <property type="entry name" value="SDRFAMILY"/>
</dbReference>
<sequence>MSSNTLDFTGQKVVVIGGTSGMGLAVARRVLEGGGSAVVTGRSENSTAQAVADLAPSGKAVGLAADLFDRAAVDRLRDTLTEQHADATLLVNAAGVFEPKSFLEHTPQDYDRYQAITRAFFLLTQTIAGNIIARGTKGAVVNIGGMLAHQAMAATPSSAYSVAKAGLHSLTQHLALELAPHGIRVNTVAPAVVRTPIYEAFIPKDDIDSALDAFNTFHPLGRVGTPDDIAPTVAFLLSDQADWITGATWDVDGGVRAGRNHY</sequence>
<dbReference type="Pfam" id="PF13561">
    <property type="entry name" value="adh_short_C2"/>
    <property type="match status" value="1"/>
</dbReference>
<evidence type="ECO:0000256" key="2">
    <source>
        <dbReference type="ARBA" id="ARBA00023002"/>
    </source>
</evidence>
<evidence type="ECO:0000313" key="4">
    <source>
        <dbReference type="Proteomes" id="UP000238413"/>
    </source>
</evidence>
<keyword evidence="4" id="KW-1185">Reference proteome</keyword>
<dbReference type="PRINTS" id="PR00081">
    <property type="entry name" value="GDHRDH"/>
</dbReference>